<name>A0A4Q4Z648_9ACTN</name>
<sequence>MTTPSIQLVGVGRRYGPTTVLDGLDLDLTPGVTGLLGPNGAGKTTLLRILSTVLAPSSGHCRILGFDPADPDQRTEIRRRLGYLPQESGYPRGFTAFRYVDYVAALKEWTERDSRHAEVRRVLALVGLDDLAAKRMRTLSGGQRRRAALAQALLGSPDLLVLDEPTTGLDPEQRASLRGVLSGAGHRSTVLLATHQTEDVAALCERVIVLDAGRILYDGAVTALVGTATGKVWHADEEQAAALSSWRTGTGRYRHVALDPPEDVELAEPTLEDAYLLLRAQAVRDRAGVTA</sequence>
<evidence type="ECO:0000313" key="6">
    <source>
        <dbReference type="EMBL" id="RYP83173.1"/>
    </source>
</evidence>
<comment type="caution">
    <text evidence="6">The sequence shown here is derived from an EMBL/GenBank/DDBJ whole genome shotgun (WGS) entry which is preliminary data.</text>
</comment>
<evidence type="ECO:0000313" key="7">
    <source>
        <dbReference type="Proteomes" id="UP000295198"/>
    </source>
</evidence>
<dbReference type="PROSITE" id="PS00211">
    <property type="entry name" value="ABC_TRANSPORTER_1"/>
    <property type="match status" value="1"/>
</dbReference>
<dbReference type="SUPFAM" id="SSF52540">
    <property type="entry name" value="P-loop containing nucleoside triphosphate hydrolases"/>
    <property type="match status" value="1"/>
</dbReference>
<evidence type="ECO:0000256" key="3">
    <source>
        <dbReference type="ARBA" id="ARBA00022741"/>
    </source>
</evidence>
<keyword evidence="3" id="KW-0547">Nucleotide-binding</keyword>
<reference evidence="6 7" key="1">
    <citation type="submission" date="2019-01" db="EMBL/GenBank/DDBJ databases">
        <title>Nocardioides guangzhouensis sp. nov., an actinobacterium isolated from soil.</title>
        <authorList>
            <person name="Fu Y."/>
            <person name="Cai Y."/>
            <person name="Lin Z."/>
            <person name="Chen P."/>
        </authorList>
    </citation>
    <scope>NUCLEOTIDE SEQUENCE [LARGE SCALE GENOMIC DNA]</scope>
    <source>
        <strain evidence="6 7">130</strain>
    </source>
</reference>
<dbReference type="GO" id="GO:0005524">
    <property type="term" value="F:ATP binding"/>
    <property type="evidence" value="ECO:0007669"/>
    <property type="project" value="UniProtKB-KW"/>
</dbReference>
<dbReference type="AlphaFoldDB" id="A0A4Q4Z648"/>
<dbReference type="OrthoDB" id="9804819at2"/>
<protein>
    <submittedName>
        <fullName evidence="6">ATP-binding cassette domain-containing protein</fullName>
    </submittedName>
</protein>
<dbReference type="PANTHER" id="PTHR43335:SF2">
    <property type="entry name" value="ABC TRANSPORTER, ATP-BINDING PROTEIN"/>
    <property type="match status" value="1"/>
</dbReference>
<keyword evidence="4 6" id="KW-0067">ATP-binding</keyword>
<evidence type="ECO:0000259" key="5">
    <source>
        <dbReference type="PROSITE" id="PS50893"/>
    </source>
</evidence>
<dbReference type="InterPro" id="IPR003439">
    <property type="entry name" value="ABC_transporter-like_ATP-bd"/>
</dbReference>
<dbReference type="InterPro" id="IPR027417">
    <property type="entry name" value="P-loop_NTPase"/>
</dbReference>
<keyword evidence="7" id="KW-1185">Reference proteome</keyword>
<dbReference type="PROSITE" id="PS50893">
    <property type="entry name" value="ABC_TRANSPORTER_2"/>
    <property type="match status" value="1"/>
</dbReference>
<proteinExistence type="inferred from homology"/>
<organism evidence="6 7">
    <name type="scientific">Nocardioides guangzhouensis</name>
    <dbReference type="NCBI Taxonomy" id="2497878"/>
    <lineage>
        <taxon>Bacteria</taxon>
        <taxon>Bacillati</taxon>
        <taxon>Actinomycetota</taxon>
        <taxon>Actinomycetes</taxon>
        <taxon>Propionibacteriales</taxon>
        <taxon>Nocardioidaceae</taxon>
        <taxon>Nocardioides</taxon>
    </lineage>
</organism>
<evidence type="ECO:0000256" key="1">
    <source>
        <dbReference type="ARBA" id="ARBA00005417"/>
    </source>
</evidence>
<evidence type="ECO:0000256" key="2">
    <source>
        <dbReference type="ARBA" id="ARBA00022448"/>
    </source>
</evidence>
<dbReference type="GO" id="GO:0016887">
    <property type="term" value="F:ATP hydrolysis activity"/>
    <property type="evidence" value="ECO:0007669"/>
    <property type="project" value="InterPro"/>
</dbReference>
<dbReference type="EMBL" id="SDKM01000036">
    <property type="protein sequence ID" value="RYP83173.1"/>
    <property type="molecule type" value="Genomic_DNA"/>
</dbReference>
<comment type="similarity">
    <text evidence="1">Belongs to the ABC transporter superfamily.</text>
</comment>
<dbReference type="Gene3D" id="3.40.50.300">
    <property type="entry name" value="P-loop containing nucleotide triphosphate hydrolases"/>
    <property type="match status" value="1"/>
</dbReference>
<dbReference type="Proteomes" id="UP000295198">
    <property type="component" value="Unassembled WGS sequence"/>
</dbReference>
<accession>A0A4Q4Z648</accession>
<dbReference type="InterPro" id="IPR003593">
    <property type="entry name" value="AAA+_ATPase"/>
</dbReference>
<dbReference type="RefSeq" id="WP_134719918.1">
    <property type="nucleotide sequence ID" value="NZ_SDKM01000036.1"/>
</dbReference>
<dbReference type="InterPro" id="IPR017871">
    <property type="entry name" value="ABC_transporter-like_CS"/>
</dbReference>
<gene>
    <name evidence="6" type="ORF">EKO23_19775</name>
</gene>
<keyword evidence="2" id="KW-0813">Transport</keyword>
<dbReference type="Pfam" id="PF00005">
    <property type="entry name" value="ABC_tran"/>
    <property type="match status" value="1"/>
</dbReference>
<evidence type="ECO:0000256" key="4">
    <source>
        <dbReference type="ARBA" id="ARBA00022840"/>
    </source>
</evidence>
<dbReference type="SMART" id="SM00382">
    <property type="entry name" value="AAA"/>
    <property type="match status" value="1"/>
</dbReference>
<feature type="domain" description="ABC transporter" evidence="5">
    <location>
        <begin position="6"/>
        <end position="237"/>
    </location>
</feature>
<dbReference type="PANTHER" id="PTHR43335">
    <property type="entry name" value="ABC TRANSPORTER, ATP-BINDING PROTEIN"/>
    <property type="match status" value="1"/>
</dbReference>